<organism evidence="1 2">
    <name type="scientific">Kluyvera ascorbata</name>
    <dbReference type="NCBI Taxonomy" id="51288"/>
    <lineage>
        <taxon>Bacteria</taxon>
        <taxon>Pseudomonadati</taxon>
        <taxon>Pseudomonadota</taxon>
        <taxon>Gammaproteobacteria</taxon>
        <taxon>Enterobacterales</taxon>
        <taxon>Enterobacteriaceae</taxon>
        <taxon>Kluyvera</taxon>
    </lineage>
</organism>
<reference evidence="1 2" key="1">
    <citation type="submission" date="2018-10" db="EMBL/GenBank/DDBJ databases">
        <title>Horizontal transference of carbapenem resistance between Klebsiella pneumoniae and Kluyvera ascorbata during abdominal infection: a case report.</title>
        <authorList>
            <person name="Raro O.H.F."/>
            <person name="Lima-Morales D."/>
            <person name="Barth A.L."/>
            <person name="Paim T.G.S."/>
            <person name="Mott M.P."/>
            <person name="Riche C.V.W."/>
            <person name="Teixeira U.F."/>
            <person name="Waechter F."/>
            <person name="Dias C.A.G."/>
        </authorList>
    </citation>
    <scope>NUCLEOTIDE SEQUENCE [LARGE SCALE GENOMIC DNA]</scope>
    <source>
        <strain evidence="1 2">OT2</strain>
    </source>
</reference>
<name>A0A3N2RT10_9ENTR</name>
<comment type="caution">
    <text evidence="1">The sequence shown here is derived from an EMBL/GenBank/DDBJ whole genome shotgun (WGS) entry which is preliminary data.</text>
</comment>
<accession>A0A3N2RT10</accession>
<protein>
    <submittedName>
        <fullName evidence="1">Uncharacterized protein</fullName>
    </submittedName>
</protein>
<dbReference type="AlphaFoldDB" id="A0A3N2RT10"/>
<sequence>MSWCCSTVEGQTINSNVRIWHKADIKDYSIGCRVSGMEAPDEAACICGVKWRRKPGVAGYLAINSATLPPALISLNPLTALKKLK</sequence>
<gene>
    <name evidence="1" type="ORF">EB837_21100</name>
</gene>
<proteinExistence type="predicted"/>
<dbReference type="Proteomes" id="UP000268051">
    <property type="component" value="Unassembled WGS sequence"/>
</dbReference>
<evidence type="ECO:0000313" key="2">
    <source>
        <dbReference type="Proteomes" id="UP000268051"/>
    </source>
</evidence>
<dbReference type="EMBL" id="RHFN01000029">
    <property type="protein sequence ID" value="ROU10630.1"/>
    <property type="molecule type" value="Genomic_DNA"/>
</dbReference>
<evidence type="ECO:0000313" key="1">
    <source>
        <dbReference type="EMBL" id="ROU10630.1"/>
    </source>
</evidence>